<organism evidence="1 2">
    <name type="scientific">Ramazzottius varieornatus</name>
    <name type="common">Water bear</name>
    <name type="synonym">Tardigrade</name>
    <dbReference type="NCBI Taxonomy" id="947166"/>
    <lineage>
        <taxon>Eukaryota</taxon>
        <taxon>Metazoa</taxon>
        <taxon>Ecdysozoa</taxon>
        <taxon>Tardigrada</taxon>
        <taxon>Eutardigrada</taxon>
        <taxon>Parachela</taxon>
        <taxon>Hypsibioidea</taxon>
        <taxon>Ramazzottiidae</taxon>
        <taxon>Ramazzottius</taxon>
    </lineage>
</organism>
<gene>
    <name evidence="1" type="primary">RvY_17494-1</name>
    <name evidence="1" type="synonym">RvY_17494.1</name>
    <name evidence="1" type="ORF">RvY_17494</name>
</gene>
<reference evidence="1 2" key="1">
    <citation type="journal article" date="2016" name="Nat. Commun.">
        <title>Extremotolerant tardigrade genome and improved radiotolerance of human cultured cells by tardigrade-unique protein.</title>
        <authorList>
            <person name="Hashimoto T."/>
            <person name="Horikawa D.D."/>
            <person name="Saito Y."/>
            <person name="Kuwahara H."/>
            <person name="Kozuka-Hata H."/>
            <person name="Shin-I T."/>
            <person name="Minakuchi Y."/>
            <person name="Ohishi K."/>
            <person name="Motoyama A."/>
            <person name="Aizu T."/>
            <person name="Enomoto A."/>
            <person name="Kondo K."/>
            <person name="Tanaka S."/>
            <person name="Hara Y."/>
            <person name="Koshikawa S."/>
            <person name="Sagara H."/>
            <person name="Miura T."/>
            <person name="Yokobori S."/>
            <person name="Miyagawa K."/>
            <person name="Suzuki Y."/>
            <person name="Kubo T."/>
            <person name="Oyama M."/>
            <person name="Kohara Y."/>
            <person name="Fujiyama A."/>
            <person name="Arakawa K."/>
            <person name="Katayama T."/>
            <person name="Toyoda A."/>
            <person name="Kunieda T."/>
        </authorList>
    </citation>
    <scope>NUCLEOTIDE SEQUENCE [LARGE SCALE GENOMIC DNA]</scope>
    <source>
        <strain evidence="1 2">YOKOZUNA-1</strain>
    </source>
</reference>
<dbReference type="Proteomes" id="UP000186922">
    <property type="component" value="Unassembled WGS sequence"/>
</dbReference>
<dbReference type="AlphaFoldDB" id="A0A1D1W4H4"/>
<proteinExistence type="predicted"/>
<comment type="caution">
    <text evidence="1">The sequence shown here is derived from an EMBL/GenBank/DDBJ whole genome shotgun (WGS) entry which is preliminary data.</text>
</comment>
<sequence>MEEDEVLSSPFSAAEMWQRRPLHLLKETFGYHSLQKAERLSRVSAAWKYWLSFLAVFNKGVVFFRPGRLPPRDDDHDQKYWQGLYLMRETTMKHLVLVGFLPSAHAYPQDAQCMTFTESSNEYGQDLSYGYELLRRLGRTMRHSHHLLTIVTFYQGVCHPALQKVPRGKSGIRALFQTLSPLQSVVFAQCTYKVCIACVPQKERKTKDD</sequence>
<keyword evidence="2" id="KW-1185">Reference proteome</keyword>
<name>A0A1D1W4H4_RAMVA</name>
<dbReference type="EMBL" id="BDGG01000015">
    <property type="protein sequence ID" value="GAV07683.1"/>
    <property type="molecule type" value="Genomic_DNA"/>
</dbReference>
<evidence type="ECO:0000313" key="1">
    <source>
        <dbReference type="EMBL" id="GAV07683.1"/>
    </source>
</evidence>
<evidence type="ECO:0000313" key="2">
    <source>
        <dbReference type="Proteomes" id="UP000186922"/>
    </source>
</evidence>
<protein>
    <submittedName>
        <fullName evidence="1">Uncharacterized protein</fullName>
    </submittedName>
</protein>
<accession>A0A1D1W4H4</accession>